<dbReference type="EMBL" id="JANBPG010000597">
    <property type="protein sequence ID" value="KAJ1895187.1"/>
    <property type="molecule type" value="Genomic_DNA"/>
</dbReference>
<reference evidence="1" key="1">
    <citation type="submission" date="2022-07" db="EMBL/GenBank/DDBJ databases">
        <title>Phylogenomic reconstructions and comparative analyses of Kickxellomycotina fungi.</title>
        <authorList>
            <person name="Reynolds N.K."/>
            <person name="Stajich J.E."/>
            <person name="Barry K."/>
            <person name="Grigoriev I.V."/>
            <person name="Crous P."/>
            <person name="Smith M.E."/>
        </authorList>
    </citation>
    <scope>NUCLEOTIDE SEQUENCE</scope>
    <source>
        <strain evidence="1">Benny 63K</strain>
    </source>
</reference>
<evidence type="ECO:0000313" key="2">
    <source>
        <dbReference type="Proteomes" id="UP001150581"/>
    </source>
</evidence>
<keyword evidence="2" id="KW-1185">Reference proteome</keyword>
<sequence>MVKKFIDKKKATTYKLIYRSQEDPLAFEEGTTERVFVAVGGKDEPKASKGKQPEDQTLEQSIRDLKLSGITEEDLEDEEAGKAALYGIYLDDREYDYTKHLRPVGSGGGVLLEAAAKKEKFSGIQIMDVDEDEDEYGVGASGLIPIQAQPSAHRMDIKSAAFPTGLQPSMNTNLREVLEALDEEDVE</sequence>
<dbReference type="Proteomes" id="UP001150581">
    <property type="component" value="Unassembled WGS sequence"/>
</dbReference>
<feature type="non-terminal residue" evidence="1">
    <location>
        <position position="187"/>
    </location>
</feature>
<organism evidence="1 2">
    <name type="scientific">Kickxella alabastrina</name>
    <dbReference type="NCBI Taxonomy" id="61397"/>
    <lineage>
        <taxon>Eukaryota</taxon>
        <taxon>Fungi</taxon>
        <taxon>Fungi incertae sedis</taxon>
        <taxon>Zoopagomycota</taxon>
        <taxon>Kickxellomycotina</taxon>
        <taxon>Kickxellomycetes</taxon>
        <taxon>Kickxellales</taxon>
        <taxon>Kickxellaceae</taxon>
        <taxon>Kickxella</taxon>
    </lineage>
</organism>
<comment type="caution">
    <text evidence="1">The sequence shown here is derived from an EMBL/GenBank/DDBJ whole genome shotgun (WGS) entry which is preliminary data.</text>
</comment>
<evidence type="ECO:0000313" key="1">
    <source>
        <dbReference type="EMBL" id="KAJ1895187.1"/>
    </source>
</evidence>
<gene>
    <name evidence="1" type="primary">LTV1_2</name>
    <name evidence="1" type="ORF">LPJ66_004737</name>
</gene>
<accession>A0ACC1INF4</accession>
<protein>
    <submittedName>
        <fullName evidence="1">Protein ltv1</fullName>
    </submittedName>
</protein>
<proteinExistence type="predicted"/>
<name>A0ACC1INF4_9FUNG</name>